<dbReference type="Pfam" id="PF02810">
    <property type="entry name" value="SEC-C"/>
    <property type="match status" value="2"/>
</dbReference>
<dbReference type="SUPFAM" id="SSF103642">
    <property type="entry name" value="Sec-C motif"/>
    <property type="match status" value="1"/>
</dbReference>
<sequence>MSEPCPCGSGMQYSLCCESYLKGASLPATPEVLMRSRYCAYVKRNTRYLIDSWHPSCHAERFAESIEESYIATQWLGLNVISSEITADSAQGYVTFFARFTENQRESFIHERSRFLREEQRWYYIDGTFPPIGRNDQCPCGSGKKYKKCCGQN</sequence>
<evidence type="ECO:0000259" key="3">
    <source>
        <dbReference type="Pfam" id="PF17775"/>
    </source>
</evidence>
<gene>
    <name evidence="4" type="ORF">CQW29_23850</name>
</gene>
<name>A0A2S9I593_9GAMM</name>
<evidence type="ECO:0000313" key="4">
    <source>
        <dbReference type="EMBL" id="PRD12973.1"/>
    </source>
</evidence>
<feature type="domain" description="YchJ-like middle NTF2-like" evidence="3">
    <location>
        <begin position="29"/>
        <end position="127"/>
    </location>
</feature>
<dbReference type="SUPFAM" id="SSF54427">
    <property type="entry name" value="NTF2-like"/>
    <property type="match status" value="1"/>
</dbReference>
<keyword evidence="5" id="KW-1185">Reference proteome</keyword>
<comment type="similarity">
    <text evidence="1 2">Belongs to the UPF0225 family.</text>
</comment>
<dbReference type="EMBL" id="PDET01000024">
    <property type="protein sequence ID" value="PRD12973.1"/>
    <property type="molecule type" value="Genomic_DNA"/>
</dbReference>
<dbReference type="InterPro" id="IPR023006">
    <property type="entry name" value="YchJ-like"/>
</dbReference>
<proteinExistence type="inferred from homology"/>
<evidence type="ECO:0000313" key="5">
    <source>
        <dbReference type="Proteomes" id="UP000239181"/>
    </source>
</evidence>
<dbReference type="PANTHER" id="PTHR33747">
    <property type="entry name" value="UPF0225 PROTEIN SCO1677"/>
    <property type="match status" value="1"/>
</dbReference>
<dbReference type="PANTHER" id="PTHR33747:SF1">
    <property type="entry name" value="ADENYLATE CYCLASE-ASSOCIATED CAP C-TERMINAL DOMAIN-CONTAINING PROTEIN"/>
    <property type="match status" value="1"/>
</dbReference>
<dbReference type="Pfam" id="PF17775">
    <property type="entry name" value="YchJ_M-like"/>
    <property type="match status" value="1"/>
</dbReference>
<accession>A0A2S9I593</accession>
<organism evidence="4 5">
    <name type="scientific">Pantoea coffeiphila</name>
    <dbReference type="NCBI Taxonomy" id="1465635"/>
    <lineage>
        <taxon>Bacteria</taxon>
        <taxon>Pseudomonadati</taxon>
        <taxon>Pseudomonadota</taxon>
        <taxon>Gammaproteobacteria</taxon>
        <taxon>Enterobacterales</taxon>
        <taxon>Erwiniaceae</taxon>
        <taxon>Pantoea</taxon>
    </lineage>
</organism>
<dbReference type="Proteomes" id="UP000239181">
    <property type="component" value="Unassembled WGS sequence"/>
</dbReference>
<dbReference type="OrthoDB" id="21421at2"/>
<dbReference type="InterPro" id="IPR032710">
    <property type="entry name" value="NTF2-like_dom_sf"/>
</dbReference>
<evidence type="ECO:0000256" key="2">
    <source>
        <dbReference type="HAMAP-Rule" id="MF_00612"/>
    </source>
</evidence>
<dbReference type="Gene3D" id="3.10.450.50">
    <property type="match status" value="1"/>
</dbReference>
<dbReference type="InterPro" id="IPR048469">
    <property type="entry name" value="YchJ-like_M"/>
</dbReference>
<comment type="caution">
    <text evidence="4">The sequence shown here is derived from an EMBL/GenBank/DDBJ whole genome shotgun (WGS) entry which is preliminary data.</text>
</comment>
<reference evidence="4 5" key="1">
    <citation type="submission" date="2017-10" db="EMBL/GenBank/DDBJ databases">
        <title>Draft genome of two endophytic bacteria isolated from 'guarana' Paullinia cupana (Mart.) Ducke.</title>
        <authorList>
            <person name="Siqueira K.A."/>
            <person name="Liotti R.G."/>
            <person name="Mendes T.A."/>
            <person name="Soares M.A."/>
        </authorList>
    </citation>
    <scope>NUCLEOTIDE SEQUENCE [LARGE SCALE GENOMIC DNA]</scope>
    <source>
        <strain evidence="4 5">342</strain>
    </source>
</reference>
<dbReference type="NCBIfam" id="NF002486">
    <property type="entry name" value="PRK01752.1"/>
    <property type="match status" value="1"/>
</dbReference>
<dbReference type="RefSeq" id="WP_105595233.1">
    <property type="nucleotide sequence ID" value="NZ_PDET01000024.1"/>
</dbReference>
<dbReference type="NCBIfam" id="NF002449">
    <property type="entry name" value="PRK01617.1"/>
    <property type="match status" value="1"/>
</dbReference>
<dbReference type="HAMAP" id="MF_00612">
    <property type="entry name" value="UPF0225"/>
    <property type="match status" value="1"/>
</dbReference>
<protein>
    <recommendedName>
        <fullName evidence="2">UPF0225 protein CQW29_23850</fullName>
    </recommendedName>
</protein>
<dbReference type="AlphaFoldDB" id="A0A2S9I593"/>
<evidence type="ECO:0000256" key="1">
    <source>
        <dbReference type="ARBA" id="ARBA00010839"/>
    </source>
</evidence>
<dbReference type="InterPro" id="IPR004027">
    <property type="entry name" value="SEC_C_motif"/>
</dbReference>